<keyword evidence="3" id="KW-0949">S-adenosyl-L-methionine</keyword>
<sequence length="144" mass="16935">MYSDVNRMLLFILICSRKKNKFVLAFRRIFHVREPAKRRFHSQRILSFFRKGRGVEYWDKLHPTDDFTHIYVPLCGKTVDMRWLYERGVNVVGNDLAEEAAVEFVKEHPQLAMSRTEVTLKNGEQTVVYEVIHNPMPTLAVPVV</sequence>
<dbReference type="PANTHER" id="PTHR10259:SF11">
    <property type="entry name" value="THIOPURINE S-METHYLTRANSFERASE"/>
    <property type="match status" value="1"/>
</dbReference>
<evidence type="ECO:0000256" key="2">
    <source>
        <dbReference type="ARBA" id="ARBA00022679"/>
    </source>
</evidence>
<evidence type="ECO:0000313" key="4">
    <source>
        <dbReference type="EMBL" id="VDN35366.1"/>
    </source>
</evidence>
<dbReference type="InterPro" id="IPR008854">
    <property type="entry name" value="TPMT"/>
</dbReference>
<keyword evidence="5" id="KW-1185">Reference proteome</keyword>
<proteinExistence type="predicted"/>
<evidence type="ECO:0000256" key="1">
    <source>
        <dbReference type="ARBA" id="ARBA00022603"/>
    </source>
</evidence>
<keyword evidence="2" id="KW-0808">Transferase</keyword>
<reference evidence="4 5" key="1">
    <citation type="submission" date="2018-11" db="EMBL/GenBank/DDBJ databases">
        <authorList>
            <consortium name="Pathogen Informatics"/>
        </authorList>
    </citation>
    <scope>NUCLEOTIDE SEQUENCE [LARGE SCALE GENOMIC DNA]</scope>
</reference>
<dbReference type="SUPFAM" id="SSF53335">
    <property type="entry name" value="S-adenosyl-L-methionine-dependent methyltransferases"/>
    <property type="match status" value="1"/>
</dbReference>
<protein>
    <recommendedName>
        <fullName evidence="6">Thiopurine S-methyltransferase</fullName>
    </recommendedName>
</protein>
<name>A0A3P7QX30_DIBLA</name>
<dbReference type="AlphaFoldDB" id="A0A3P7QX30"/>
<dbReference type="GO" id="GO:0008119">
    <property type="term" value="F:thiopurine S-methyltransferase activity"/>
    <property type="evidence" value="ECO:0007669"/>
    <property type="project" value="TreeGrafter"/>
</dbReference>
<dbReference type="PANTHER" id="PTHR10259">
    <property type="entry name" value="THIOPURINE S-METHYLTRANSFERASE"/>
    <property type="match status" value="1"/>
</dbReference>
<dbReference type="OrthoDB" id="276151at2759"/>
<evidence type="ECO:0000313" key="5">
    <source>
        <dbReference type="Proteomes" id="UP000281553"/>
    </source>
</evidence>
<dbReference type="Gene3D" id="3.40.50.150">
    <property type="entry name" value="Vaccinia Virus protein VP39"/>
    <property type="match status" value="1"/>
</dbReference>
<keyword evidence="1" id="KW-0489">Methyltransferase</keyword>
<organism evidence="4 5">
    <name type="scientific">Dibothriocephalus latus</name>
    <name type="common">Fish tapeworm</name>
    <name type="synonym">Diphyllobothrium latum</name>
    <dbReference type="NCBI Taxonomy" id="60516"/>
    <lineage>
        <taxon>Eukaryota</taxon>
        <taxon>Metazoa</taxon>
        <taxon>Spiralia</taxon>
        <taxon>Lophotrochozoa</taxon>
        <taxon>Platyhelminthes</taxon>
        <taxon>Cestoda</taxon>
        <taxon>Eucestoda</taxon>
        <taxon>Diphyllobothriidea</taxon>
        <taxon>Diphyllobothriidae</taxon>
        <taxon>Dibothriocephalus</taxon>
    </lineage>
</organism>
<dbReference type="EMBL" id="UYRU01086923">
    <property type="protein sequence ID" value="VDN35366.1"/>
    <property type="molecule type" value="Genomic_DNA"/>
</dbReference>
<dbReference type="Proteomes" id="UP000281553">
    <property type="component" value="Unassembled WGS sequence"/>
</dbReference>
<dbReference type="Pfam" id="PF05724">
    <property type="entry name" value="TPMT"/>
    <property type="match status" value="1"/>
</dbReference>
<evidence type="ECO:0000256" key="3">
    <source>
        <dbReference type="ARBA" id="ARBA00022691"/>
    </source>
</evidence>
<dbReference type="InterPro" id="IPR029063">
    <property type="entry name" value="SAM-dependent_MTases_sf"/>
</dbReference>
<accession>A0A3P7QX30</accession>
<gene>
    <name evidence="4" type="ORF">DILT_LOCUS16756</name>
</gene>
<dbReference type="GO" id="GO:0032259">
    <property type="term" value="P:methylation"/>
    <property type="evidence" value="ECO:0007669"/>
    <property type="project" value="UniProtKB-KW"/>
</dbReference>
<evidence type="ECO:0008006" key="6">
    <source>
        <dbReference type="Google" id="ProtNLM"/>
    </source>
</evidence>